<protein>
    <submittedName>
        <fullName evidence="8">WRKY transcription factor</fullName>
    </submittedName>
</protein>
<evidence type="ECO:0000256" key="6">
    <source>
        <dbReference type="SAM" id="MobiDB-lite"/>
    </source>
</evidence>
<dbReference type="GO" id="GO:0043565">
    <property type="term" value="F:sequence-specific DNA binding"/>
    <property type="evidence" value="ECO:0007669"/>
    <property type="project" value="InterPro"/>
</dbReference>
<feature type="region of interest" description="Disordered" evidence="6">
    <location>
        <begin position="117"/>
        <end position="172"/>
    </location>
</feature>
<accession>A0A4P9Q2B2</accession>
<dbReference type="PANTHER" id="PTHR31429:SF3">
    <property type="entry name" value="WRKY TRANSCRIPTION FACTOR 40-RELATED"/>
    <property type="match status" value="1"/>
</dbReference>
<dbReference type="GO" id="GO:0042742">
    <property type="term" value="P:defense response to bacterium"/>
    <property type="evidence" value="ECO:0007669"/>
    <property type="project" value="UniProtKB-ARBA"/>
</dbReference>
<dbReference type="PROSITE" id="PS50811">
    <property type="entry name" value="WRKY"/>
    <property type="match status" value="1"/>
</dbReference>
<evidence type="ECO:0000256" key="1">
    <source>
        <dbReference type="ARBA" id="ARBA00004123"/>
    </source>
</evidence>
<dbReference type="InterPro" id="IPR003657">
    <property type="entry name" value="WRKY_dom"/>
</dbReference>
<dbReference type="GO" id="GO:0003700">
    <property type="term" value="F:DNA-binding transcription factor activity"/>
    <property type="evidence" value="ECO:0007669"/>
    <property type="project" value="InterPro"/>
</dbReference>
<evidence type="ECO:0000256" key="5">
    <source>
        <dbReference type="ARBA" id="ARBA00023242"/>
    </source>
</evidence>
<dbReference type="SMR" id="A0A4P9Q2B2"/>
<keyword evidence="4" id="KW-0804">Transcription</keyword>
<sequence>MDYSAWLSTSLDLKVGSNLTINGSTSTLRLFDDSPVGILKKELQSITATTSSDHAQVSSSSITIKDEFPKVAAAEASALLAEELSRVSAENKKLTEMLVVVCEKYNSLRTQMVDFMGKKNDQNNNNNENNCVEINHSTASSGSKKRKSADSTTNNSSSDEEHDSCAKKSKGEPISGVTKISKAYVKTEAADTSLIVKDGYQWRKYGQKVTRDNPSPRAYFKCSFAPSCPVKKKVQRSLEDQSILVATYEGEHNHPPLSQPQDMSAASTPATGANRRVVSNNTLNSSSSSSGQGTIILDLTKPRSVLVPHPTTIVDTSSKVPTTSNQQQRINNSSPEFQKFLVEQMASSLTKDPTFTAALAAAISGRFMQPQQHNSKDKW</sequence>
<dbReference type="GO" id="GO:0002237">
    <property type="term" value="P:response to molecule of bacterial origin"/>
    <property type="evidence" value="ECO:0007669"/>
    <property type="project" value="UniProtKB-ARBA"/>
</dbReference>
<evidence type="ECO:0000256" key="3">
    <source>
        <dbReference type="ARBA" id="ARBA00023125"/>
    </source>
</evidence>
<dbReference type="EMBL" id="MK161347">
    <property type="protein sequence ID" value="QCV57354.1"/>
    <property type="molecule type" value="mRNA"/>
</dbReference>
<dbReference type="InterPro" id="IPR036576">
    <property type="entry name" value="WRKY_dom_sf"/>
</dbReference>
<dbReference type="Pfam" id="PF03106">
    <property type="entry name" value="WRKY"/>
    <property type="match status" value="1"/>
</dbReference>
<organism evidence="8">
    <name type="scientific">Fagopyrum tataricum</name>
    <name type="common">Tartarian buckwheat</name>
    <name type="synonym">Polygonum tataricum</name>
    <dbReference type="NCBI Taxonomy" id="62330"/>
    <lineage>
        <taxon>Eukaryota</taxon>
        <taxon>Viridiplantae</taxon>
        <taxon>Streptophyta</taxon>
        <taxon>Embryophyta</taxon>
        <taxon>Tracheophyta</taxon>
        <taxon>Spermatophyta</taxon>
        <taxon>Magnoliopsida</taxon>
        <taxon>eudicotyledons</taxon>
        <taxon>Gunneridae</taxon>
        <taxon>Pentapetalae</taxon>
        <taxon>Caryophyllales</taxon>
        <taxon>Polygonaceae</taxon>
        <taxon>Polygonoideae</taxon>
        <taxon>Fagopyreae</taxon>
        <taxon>Fagopyrum</taxon>
    </lineage>
</organism>
<dbReference type="Gene3D" id="2.20.25.80">
    <property type="entry name" value="WRKY domain"/>
    <property type="match status" value="1"/>
</dbReference>
<evidence type="ECO:0000313" key="8">
    <source>
        <dbReference type="EMBL" id="QCV57354.1"/>
    </source>
</evidence>
<dbReference type="AlphaFoldDB" id="A0A4P9Q2B2"/>
<dbReference type="GO" id="GO:0005634">
    <property type="term" value="C:nucleus"/>
    <property type="evidence" value="ECO:0007669"/>
    <property type="project" value="UniProtKB-SubCell"/>
</dbReference>
<comment type="subcellular location">
    <subcellularLocation>
        <location evidence="1">Nucleus</location>
    </subcellularLocation>
</comment>
<dbReference type="SUPFAM" id="SSF118290">
    <property type="entry name" value="WRKY DNA-binding domain"/>
    <property type="match status" value="1"/>
</dbReference>
<feature type="region of interest" description="Disordered" evidence="6">
    <location>
        <begin position="251"/>
        <end position="270"/>
    </location>
</feature>
<dbReference type="FunFam" id="2.20.25.80:FF:000008">
    <property type="entry name" value="WRKY transcription factor 40"/>
    <property type="match status" value="1"/>
</dbReference>
<evidence type="ECO:0000256" key="2">
    <source>
        <dbReference type="ARBA" id="ARBA00023015"/>
    </source>
</evidence>
<dbReference type="SMART" id="SM00774">
    <property type="entry name" value="WRKY"/>
    <property type="match status" value="1"/>
</dbReference>
<feature type="compositionally biased region" description="Polar residues" evidence="6">
    <location>
        <begin position="259"/>
        <end position="270"/>
    </location>
</feature>
<name>A0A4P9Q2B2_FAGTA</name>
<dbReference type="GO" id="GO:0050832">
    <property type="term" value="P:defense response to fungus"/>
    <property type="evidence" value="ECO:0007669"/>
    <property type="project" value="UniProtKB-ARBA"/>
</dbReference>
<keyword evidence="5" id="KW-0539">Nucleus</keyword>
<keyword evidence="3" id="KW-0238">DNA-binding</keyword>
<dbReference type="GO" id="GO:0031347">
    <property type="term" value="P:regulation of defense response"/>
    <property type="evidence" value="ECO:0007669"/>
    <property type="project" value="UniProtKB-ARBA"/>
</dbReference>
<feature type="domain" description="WRKY" evidence="7">
    <location>
        <begin position="191"/>
        <end position="257"/>
    </location>
</feature>
<dbReference type="InterPro" id="IPR044810">
    <property type="entry name" value="WRKY_plant"/>
</dbReference>
<evidence type="ECO:0000256" key="4">
    <source>
        <dbReference type="ARBA" id="ARBA00023163"/>
    </source>
</evidence>
<dbReference type="GO" id="GO:0009751">
    <property type="term" value="P:response to salicylic acid"/>
    <property type="evidence" value="ECO:0007669"/>
    <property type="project" value="UniProtKB-ARBA"/>
</dbReference>
<dbReference type="PANTHER" id="PTHR31429">
    <property type="entry name" value="WRKY TRANSCRIPTION FACTOR 36-RELATED"/>
    <property type="match status" value="1"/>
</dbReference>
<proteinExistence type="evidence at transcript level"/>
<keyword evidence="2" id="KW-0805">Transcription regulation</keyword>
<reference evidence="8" key="1">
    <citation type="submission" date="2018-11" db="EMBL/GenBank/DDBJ databases">
        <authorList>
            <person name="Xia H."/>
        </authorList>
    </citation>
    <scope>NUCLEOTIDE SEQUENCE</scope>
    <source>
        <strain evidence="8">FtPinG0008708000.01</strain>
    </source>
</reference>
<evidence type="ECO:0000259" key="7">
    <source>
        <dbReference type="PROSITE" id="PS50811"/>
    </source>
</evidence>